<sequence length="1247" mass="135885">MPSPHHCLLVANRGEIAVRIIRTAKTLGLRTVSIFTPSDALAPHVSLADEAVALPVLNNSEFSAYRSAGNILSVCKTHNVTLVHPGYGFISEDPDAATLFVQNGVTWLGPKPDVIQMMGVKHEARTLAIKAGVPVVPGSDGVVGNVEEAVSIVGGKIGYPVILKATSGGGGMGMVTCRDENELRERFQETTERAKALFNDGRVFIERYFPAARHIEIQIFGHGNGKVVHYGERECSIQRRHQKVIEESPSPFLERYPGLREKICDAAVRLGEAIDYSSAGTVEFIVDDATGEFFFLEMNTRIQVEHPVTEAVHAGLDLVQSMIELGIAERENTAIQNSVEVVTPGKAHAIEVRVYSENPFENFKPCPGTLQFVDLREDAGYDWLRVESWVSTGTSISPYFDPLICKLIVRGDTRAEAISRLRQVLDEVKIHGPPNNLEYLKAVVDTKVFCDGRGTTQFLDTFQFTPSSFTVISPGLDSSIQDYPGRTIGLGIPRSGAMDSLAFRIANVLVGNPQMTEGLEVLVVPTVDFELHFHVETAVAVTGKQVLVSVNSDNRPMWSNIVVPAGGRLLLEDIGEDSGGLRCYVAISGGFPNIPAYLGSKSTSMGLGGYQGRTLLPGDEIALAPKGALSSIPSGWTLPSQVIPVYPSHWTVYVLPGPHGDDSYITSEGLQRLYSAHWRVAASSNRMGIRLESETSISWAREDGGEGGSHPSNILDTGYAPGTVNINGDTPVILTVEGPDMGGYICGFTICEADWWKTGQFRPGDTIRFTRVTWDQARSLKRKAESFIETAAASVESNGSSLQRMNLAEEFADADHDPKLYHIPASENKAQATFRLAGDSCILIEVGEMTLDFVVRARIHAFEVEVTQRKVKGIVRFCPCVRSTMVHFDPSAISSLNTLVEALVEAYAATPDDFTKMTFPGRRITLPIVLDDSWNKEAVNKYMKTIRERAVYLPSNVEYLAKNNGLKDSEEALRKLTSSDWLVIGVGFYLGLPFMVPIDPRCRLVGQKMNPSRTYTPRGAIGIAGVVAAIYPVESPGGYQLYGRTLPGWSTWCRGGDFGADRPWLYESFDQISFEVVNEDDYPALEREFDAGRYRFKTENVTFSVQEYLDFIGPIKSEIEAFKQGQAKAVAEISHQEQVLLQEWMSAKEKANKASASGKSSSSASAGTTTVASPLSASIWKIKAKLGDVIQSASDVLMVLEAMKTEIPVKAGGKNVGKKIVAFGSGEGEGIREGGTVRAGEALVLLD</sequence>
<dbReference type="InterPro" id="IPR050856">
    <property type="entry name" value="Biotin_carboxylase_complex"/>
</dbReference>
<dbReference type="PROSITE" id="PS50979">
    <property type="entry name" value="BC"/>
    <property type="match status" value="1"/>
</dbReference>
<dbReference type="InterPro" id="IPR016185">
    <property type="entry name" value="PreATP-grasp_dom_sf"/>
</dbReference>
<dbReference type="InterPro" id="IPR005479">
    <property type="entry name" value="CPAse_ATP-bd"/>
</dbReference>
<dbReference type="Gene3D" id="3.30.1360.40">
    <property type="match status" value="1"/>
</dbReference>
<gene>
    <name evidence="9" type="ORF">V5O48_010583</name>
</gene>
<dbReference type="Pfam" id="PF02785">
    <property type="entry name" value="Biotin_carb_C"/>
    <property type="match status" value="1"/>
</dbReference>
<dbReference type="Pfam" id="PF02682">
    <property type="entry name" value="CT_C_D"/>
    <property type="match status" value="1"/>
</dbReference>
<evidence type="ECO:0000256" key="1">
    <source>
        <dbReference type="ARBA" id="ARBA00022598"/>
    </source>
</evidence>
<dbReference type="PANTHER" id="PTHR18866">
    <property type="entry name" value="CARBOXYLASE:PYRUVATE/ACETYL-COA/PROPIONYL-COA CARBOXYLASE"/>
    <property type="match status" value="1"/>
</dbReference>
<dbReference type="PANTHER" id="PTHR18866:SF128">
    <property type="entry name" value="UREA AMIDOLYASE"/>
    <property type="match status" value="1"/>
</dbReference>
<keyword evidence="2 6" id="KW-0547">Nucleotide-binding</keyword>
<dbReference type="SUPFAM" id="SSF51230">
    <property type="entry name" value="Single hybrid motif"/>
    <property type="match status" value="1"/>
</dbReference>
<dbReference type="SUPFAM" id="SSF56059">
    <property type="entry name" value="Glutathione synthetase ATP-binding domain-like"/>
    <property type="match status" value="1"/>
</dbReference>
<dbReference type="InterPro" id="IPR011764">
    <property type="entry name" value="Biotin_carboxylation_dom"/>
</dbReference>
<dbReference type="SUPFAM" id="SSF50891">
    <property type="entry name" value="Cyclophilin-like"/>
    <property type="match status" value="2"/>
</dbReference>
<dbReference type="InterPro" id="IPR029000">
    <property type="entry name" value="Cyclophilin-like_dom_sf"/>
</dbReference>
<dbReference type="Pfam" id="PF02786">
    <property type="entry name" value="CPSase_L_D2"/>
    <property type="match status" value="1"/>
</dbReference>
<dbReference type="SUPFAM" id="SSF51246">
    <property type="entry name" value="Rudiment single hybrid motif"/>
    <property type="match status" value="1"/>
</dbReference>
<dbReference type="InterPro" id="IPR003833">
    <property type="entry name" value="CT_C_D"/>
</dbReference>
<evidence type="ECO:0000256" key="5">
    <source>
        <dbReference type="ARBA" id="ARBA00023267"/>
    </source>
</evidence>
<keyword evidence="5" id="KW-0092">Biotin</keyword>
<dbReference type="PROSITE" id="PS50975">
    <property type="entry name" value="ATP_GRASP"/>
    <property type="match status" value="1"/>
</dbReference>
<dbReference type="Proteomes" id="UP001465976">
    <property type="component" value="Unassembled WGS sequence"/>
</dbReference>
<evidence type="ECO:0008006" key="11">
    <source>
        <dbReference type="Google" id="ProtNLM"/>
    </source>
</evidence>
<dbReference type="SUPFAM" id="SSF160467">
    <property type="entry name" value="PH0987 N-terminal domain-like"/>
    <property type="match status" value="1"/>
</dbReference>
<evidence type="ECO:0000259" key="7">
    <source>
        <dbReference type="PROSITE" id="PS50975"/>
    </source>
</evidence>
<evidence type="ECO:0000256" key="2">
    <source>
        <dbReference type="ARBA" id="ARBA00022741"/>
    </source>
</evidence>
<dbReference type="Gene3D" id="3.30.470.20">
    <property type="entry name" value="ATP-grasp fold, B domain"/>
    <property type="match status" value="1"/>
</dbReference>
<dbReference type="InterPro" id="IPR003778">
    <property type="entry name" value="CT_A_B"/>
</dbReference>
<proteinExistence type="predicted"/>
<dbReference type="SMART" id="SM00796">
    <property type="entry name" value="AHS1"/>
    <property type="match status" value="1"/>
</dbReference>
<dbReference type="InterPro" id="IPR011053">
    <property type="entry name" value="Single_hybrid_motif"/>
</dbReference>
<evidence type="ECO:0000259" key="8">
    <source>
        <dbReference type="PROSITE" id="PS50979"/>
    </source>
</evidence>
<dbReference type="SMART" id="SM00797">
    <property type="entry name" value="AHS2"/>
    <property type="match status" value="1"/>
</dbReference>
<dbReference type="SUPFAM" id="SSF52440">
    <property type="entry name" value="PreATP-grasp domain"/>
    <property type="match status" value="1"/>
</dbReference>
<dbReference type="CDD" id="cd06850">
    <property type="entry name" value="biotinyl_domain"/>
    <property type="match status" value="1"/>
</dbReference>
<keyword evidence="3" id="KW-0378">Hydrolase</keyword>
<keyword evidence="4 6" id="KW-0067">ATP-binding</keyword>
<evidence type="ECO:0000256" key="4">
    <source>
        <dbReference type="ARBA" id="ARBA00022840"/>
    </source>
</evidence>
<name>A0ABR3F800_9AGAR</name>
<reference evidence="9 10" key="1">
    <citation type="submission" date="2024-02" db="EMBL/GenBank/DDBJ databases">
        <title>A draft genome for the cacao thread blight pathogen Marasmius crinis-equi.</title>
        <authorList>
            <person name="Cohen S.P."/>
            <person name="Baruah I.K."/>
            <person name="Amoako-Attah I."/>
            <person name="Bukari Y."/>
            <person name="Meinhardt L.W."/>
            <person name="Bailey B.A."/>
        </authorList>
    </citation>
    <scope>NUCLEOTIDE SEQUENCE [LARGE SCALE GENOMIC DNA]</scope>
    <source>
        <strain evidence="9 10">GH-76</strain>
    </source>
</reference>
<feature type="domain" description="ATP-grasp" evidence="7">
    <location>
        <begin position="125"/>
        <end position="327"/>
    </location>
</feature>
<dbReference type="PROSITE" id="PS00866">
    <property type="entry name" value="CPSASE_1"/>
    <property type="match status" value="1"/>
</dbReference>
<dbReference type="SMART" id="SM00878">
    <property type="entry name" value="Biotin_carb_C"/>
    <property type="match status" value="1"/>
</dbReference>
<dbReference type="Gene3D" id="2.40.100.10">
    <property type="entry name" value="Cyclophilin-like"/>
    <property type="match status" value="2"/>
</dbReference>
<comment type="caution">
    <text evidence="9">The sequence shown here is derived from an EMBL/GenBank/DDBJ whole genome shotgun (WGS) entry which is preliminary data.</text>
</comment>
<evidence type="ECO:0000256" key="6">
    <source>
        <dbReference type="PROSITE-ProRule" id="PRU00409"/>
    </source>
</evidence>
<organism evidence="9 10">
    <name type="scientific">Marasmius crinis-equi</name>
    <dbReference type="NCBI Taxonomy" id="585013"/>
    <lineage>
        <taxon>Eukaryota</taxon>
        <taxon>Fungi</taxon>
        <taxon>Dikarya</taxon>
        <taxon>Basidiomycota</taxon>
        <taxon>Agaricomycotina</taxon>
        <taxon>Agaricomycetes</taxon>
        <taxon>Agaricomycetidae</taxon>
        <taxon>Agaricales</taxon>
        <taxon>Marasmiineae</taxon>
        <taxon>Marasmiaceae</taxon>
        <taxon>Marasmius</taxon>
    </lineage>
</organism>
<dbReference type="InterPro" id="IPR005481">
    <property type="entry name" value="BC-like_N"/>
</dbReference>
<evidence type="ECO:0000313" key="10">
    <source>
        <dbReference type="Proteomes" id="UP001465976"/>
    </source>
</evidence>
<dbReference type="Pfam" id="PF00289">
    <property type="entry name" value="Biotin_carb_N"/>
    <property type="match status" value="1"/>
</dbReference>
<dbReference type="Pfam" id="PF02626">
    <property type="entry name" value="CT_A_B"/>
    <property type="match status" value="1"/>
</dbReference>
<dbReference type="Gene3D" id="2.40.50.100">
    <property type="match status" value="1"/>
</dbReference>
<keyword evidence="1" id="KW-0436">Ligase</keyword>
<protein>
    <recommendedName>
        <fullName evidence="11">Urea carboxylase</fullName>
    </recommendedName>
</protein>
<dbReference type="EMBL" id="JBAHYK010000778">
    <property type="protein sequence ID" value="KAL0571378.1"/>
    <property type="molecule type" value="Genomic_DNA"/>
</dbReference>
<dbReference type="InterPro" id="IPR005482">
    <property type="entry name" value="Biotin_COase_C"/>
</dbReference>
<dbReference type="PROSITE" id="PS00867">
    <property type="entry name" value="CPSASE_2"/>
    <property type="match status" value="1"/>
</dbReference>
<keyword evidence="10" id="KW-1185">Reference proteome</keyword>
<evidence type="ECO:0000256" key="3">
    <source>
        <dbReference type="ARBA" id="ARBA00022801"/>
    </source>
</evidence>
<dbReference type="InterPro" id="IPR011761">
    <property type="entry name" value="ATP-grasp"/>
</dbReference>
<feature type="domain" description="Biotin carboxylation" evidence="8">
    <location>
        <begin position="4"/>
        <end position="464"/>
    </location>
</feature>
<dbReference type="InterPro" id="IPR011054">
    <property type="entry name" value="Rudment_hybrid_motif"/>
</dbReference>
<evidence type="ECO:0000313" key="9">
    <source>
        <dbReference type="EMBL" id="KAL0571378.1"/>
    </source>
</evidence>
<accession>A0ABR3F800</accession>